<sequence>MRSRTPPSGSNDNHSGADPGGNDLGEAVDDVTSSLLSAPAASTPATTRSGTDDDGTSTAASDPATSANDNKMDGSASGSGSSGQGSKGDAAGSPTYSNSTTQDHPEMIQEYGDQNPDHLDQPEEKTPVSVVAGEGVAAPSSPGQARYTVTPKDVVVTVSPSGGQMLSQVVSSDSNNISNNNNEYKGGRAGQDRDGDDKVATSKPVCAFLGNKKLLVLILLLIVLVMVVAAGLVVFHFEGKKSSSSLPGQTAVLGNETWRLRGGPGSLTDPSTLSKLSVSASSLPLPSLTTTAVKATTTTTTVKATTTTTPQTTVVLTTRESTTPILTLPFSYCDADHFACSMWGECLSLRFVCDGYPDCSNGRDERVGCADKKKWRRCANNILIEAAQFCDGVDHCGDNSDEDNCSVCPTGQVPCSKAGGRCIPATWRCDGHRDCSNGEDEQHCANCTASQFVCADYSCIEASARCDGKVDCGQHGGDEENCLSLSADGHLLAVSTSATSPGPGKSSDVESRVPVCAVGWTSTLADHACALMGVTSFHSWKAVRSDTVKTALAVVEEPQPSAPFLSNLKTV</sequence>
<dbReference type="GO" id="GO:0043235">
    <property type="term" value="C:receptor complex"/>
    <property type="evidence" value="ECO:0007669"/>
    <property type="project" value="TreeGrafter"/>
</dbReference>
<evidence type="ECO:0000313" key="5">
    <source>
        <dbReference type="EMBL" id="GFR83206.1"/>
    </source>
</evidence>
<feature type="disulfide bond" evidence="2">
    <location>
        <begin position="429"/>
        <end position="444"/>
    </location>
</feature>
<feature type="compositionally biased region" description="Polar residues" evidence="3">
    <location>
        <begin position="1"/>
        <end position="14"/>
    </location>
</feature>
<dbReference type="InterPro" id="IPR036055">
    <property type="entry name" value="LDL_receptor-like_sf"/>
</dbReference>
<evidence type="ECO:0000313" key="6">
    <source>
        <dbReference type="Proteomes" id="UP000762676"/>
    </source>
</evidence>
<dbReference type="Gene3D" id="4.10.400.10">
    <property type="entry name" value="Low-density Lipoprotein Receptor"/>
    <property type="match status" value="4"/>
</dbReference>
<dbReference type="PROSITE" id="PS50068">
    <property type="entry name" value="LDLRA_2"/>
    <property type="match status" value="4"/>
</dbReference>
<comment type="caution">
    <text evidence="5">The sequence shown here is derived from an EMBL/GenBank/DDBJ whole genome shotgun (WGS) entry which is preliminary data.</text>
</comment>
<feature type="compositionally biased region" description="Low complexity" evidence="3">
    <location>
        <begin position="171"/>
        <end position="182"/>
    </location>
</feature>
<dbReference type="InterPro" id="IPR051221">
    <property type="entry name" value="LDLR-related"/>
</dbReference>
<evidence type="ECO:0000256" key="1">
    <source>
        <dbReference type="ARBA" id="ARBA00023157"/>
    </source>
</evidence>
<feature type="disulfide bond" evidence="2">
    <location>
        <begin position="447"/>
        <end position="459"/>
    </location>
</feature>
<dbReference type="EMBL" id="BMAT01008370">
    <property type="protein sequence ID" value="GFR83206.1"/>
    <property type="molecule type" value="Genomic_DNA"/>
</dbReference>
<keyword evidence="6" id="KW-1185">Reference proteome</keyword>
<keyword evidence="1 2" id="KW-1015">Disulfide bond</keyword>
<feature type="compositionally biased region" description="Low complexity" evidence="3">
    <location>
        <begin position="56"/>
        <end position="67"/>
    </location>
</feature>
<dbReference type="Proteomes" id="UP000762676">
    <property type="component" value="Unassembled WGS sequence"/>
</dbReference>
<evidence type="ECO:0000256" key="2">
    <source>
        <dbReference type="PROSITE-ProRule" id="PRU00124"/>
    </source>
</evidence>
<feature type="disulfide bond" evidence="2">
    <location>
        <begin position="454"/>
        <end position="472"/>
    </location>
</feature>
<evidence type="ECO:0000256" key="4">
    <source>
        <dbReference type="SAM" id="Phobius"/>
    </source>
</evidence>
<dbReference type="GO" id="GO:0005041">
    <property type="term" value="F:low-density lipoprotein particle receptor activity"/>
    <property type="evidence" value="ECO:0007669"/>
    <property type="project" value="TreeGrafter"/>
</dbReference>
<dbReference type="Pfam" id="PF00057">
    <property type="entry name" value="Ldl_recept_a"/>
    <property type="match status" value="3"/>
</dbReference>
<feature type="disulfide bond" evidence="2">
    <location>
        <begin position="378"/>
        <end position="396"/>
    </location>
</feature>
<dbReference type="PRINTS" id="PR00261">
    <property type="entry name" value="LDLRECEPTOR"/>
</dbReference>
<comment type="caution">
    <text evidence="2">Lacks conserved residue(s) required for the propagation of feature annotation.</text>
</comment>
<dbReference type="PANTHER" id="PTHR22722:SF5">
    <property type="entry name" value="LOW-DENSITY LIPOPROTEIN RECEPTOR-RELATED PROTEIN 1B"/>
    <property type="match status" value="1"/>
</dbReference>
<proteinExistence type="predicted"/>
<evidence type="ECO:0000256" key="3">
    <source>
        <dbReference type="SAM" id="MobiDB-lite"/>
    </source>
</evidence>
<protein>
    <submittedName>
        <fullName evidence="5">Low-density lipoprotein receptor-related protein</fullName>
    </submittedName>
</protein>
<accession>A0AAV4GDK2</accession>
<dbReference type="GO" id="GO:0005886">
    <property type="term" value="C:plasma membrane"/>
    <property type="evidence" value="ECO:0007669"/>
    <property type="project" value="TreeGrafter"/>
</dbReference>
<dbReference type="CDD" id="cd00112">
    <property type="entry name" value="LDLa"/>
    <property type="match status" value="4"/>
</dbReference>
<keyword evidence="5" id="KW-0449">Lipoprotein</keyword>
<feature type="region of interest" description="Disordered" evidence="3">
    <location>
        <begin position="1"/>
        <end position="127"/>
    </location>
</feature>
<organism evidence="5 6">
    <name type="scientific">Elysia marginata</name>
    <dbReference type="NCBI Taxonomy" id="1093978"/>
    <lineage>
        <taxon>Eukaryota</taxon>
        <taxon>Metazoa</taxon>
        <taxon>Spiralia</taxon>
        <taxon>Lophotrochozoa</taxon>
        <taxon>Mollusca</taxon>
        <taxon>Gastropoda</taxon>
        <taxon>Heterobranchia</taxon>
        <taxon>Euthyneura</taxon>
        <taxon>Panpulmonata</taxon>
        <taxon>Sacoglossa</taxon>
        <taxon>Placobranchoidea</taxon>
        <taxon>Plakobranchidae</taxon>
        <taxon>Elysia</taxon>
    </lineage>
</organism>
<feature type="compositionally biased region" description="Basic and acidic residues" evidence="3">
    <location>
        <begin position="115"/>
        <end position="126"/>
    </location>
</feature>
<dbReference type="SMART" id="SM00192">
    <property type="entry name" value="LDLa"/>
    <property type="match status" value="4"/>
</dbReference>
<keyword evidence="4" id="KW-1133">Transmembrane helix</keyword>
<dbReference type="AlphaFoldDB" id="A0AAV4GDK2"/>
<feature type="region of interest" description="Disordered" evidence="3">
    <location>
        <begin position="170"/>
        <end position="198"/>
    </location>
</feature>
<keyword evidence="5" id="KW-0675">Receptor</keyword>
<gene>
    <name evidence="5" type="ORF">ElyMa_004118200</name>
</gene>
<name>A0AAV4GDK2_9GAST</name>
<dbReference type="SUPFAM" id="SSF57424">
    <property type="entry name" value="LDL receptor-like module"/>
    <property type="match status" value="4"/>
</dbReference>
<feature type="compositionally biased region" description="Low complexity" evidence="3">
    <location>
        <begin position="32"/>
        <end position="49"/>
    </location>
</feature>
<feature type="transmembrane region" description="Helical" evidence="4">
    <location>
        <begin position="214"/>
        <end position="237"/>
    </location>
</feature>
<feature type="disulfide bond" evidence="2">
    <location>
        <begin position="390"/>
        <end position="405"/>
    </location>
</feature>
<reference evidence="5 6" key="1">
    <citation type="journal article" date="2021" name="Elife">
        <title>Chloroplast acquisition without the gene transfer in kleptoplastic sea slugs, Plakobranchus ocellatus.</title>
        <authorList>
            <person name="Maeda T."/>
            <person name="Takahashi S."/>
            <person name="Yoshida T."/>
            <person name="Shimamura S."/>
            <person name="Takaki Y."/>
            <person name="Nagai Y."/>
            <person name="Toyoda A."/>
            <person name="Suzuki Y."/>
            <person name="Arimoto A."/>
            <person name="Ishii H."/>
            <person name="Satoh N."/>
            <person name="Nishiyama T."/>
            <person name="Hasebe M."/>
            <person name="Maruyama T."/>
            <person name="Minagawa J."/>
            <person name="Obokata J."/>
            <person name="Shigenobu S."/>
        </authorList>
    </citation>
    <scope>NUCLEOTIDE SEQUENCE [LARGE SCALE GENOMIC DNA]</scope>
</reference>
<keyword evidence="4" id="KW-0472">Membrane</keyword>
<dbReference type="PANTHER" id="PTHR22722">
    <property type="entry name" value="LOW-DENSITY LIPOPROTEIN RECEPTOR-RELATED PROTEIN 2-RELATED"/>
    <property type="match status" value="1"/>
</dbReference>
<keyword evidence="4" id="KW-0812">Transmembrane</keyword>
<dbReference type="InterPro" id="IPR002172">
    <property type="entry name" value="LDrepeatLR_classA_rpt"/>
</dbReference>